<evidence type="ECO:0000259" key="5">
    <source>
        <dbReference type="PROSITE" id="PS50977"/>
    </source>
</evidence>
<dbReference type="InterPro" id="IPR001647">
    <property type="entry name" value="HTH_TetR"/>
</dbReference>
<evidence type="ECO:0000313" key="7">
    <source>
        <dbReference type="Proteomes" id="UP000215377"/>
    </source>
</evidence>
<comment type="caution">
    <text evidence="6">The sequence shown here is derived from an EMBL/GenBank/DDBJ whole genome shotgun (WGS) entry which is preliminary data.</text>
</comment>
<dbReference type="EMBL" id="AQQR01000041">
    <property type="protein sequence ID" value="OWU66590.1"/>
    <property type="molecule type" value="Genomic_DNA"/>
</dbReference>
<dbReference type="SUPFAM" id="SSF46689">
    <property type="entry name" value="Homeodomain-like"/>
    <property type="match status" value="1"/>
</dbReference>
<dbReference type="RefSeq" id="WP_088653008.1">
    <property type="nucleotide sequence ID" value="NZ_AQQR01000041.1"/>
</dbReference>
<sequence>MKRNRSDEKTRRAPSGAAVPRPELTEALYRAFFEEWADRGFGALSLERVAARAGAGKAAIYRRFPSRLAFAEAAISTLGLRIALPEVEGTTLQEDILNLLVQTRVVLRHPMVRRILPDLHAEAARSTEMRVINDRVAQARRERAEVLLDRWVCRGELPEGLDRDLALDLLVAPLYWRMVVRGVTPTFAELETQSRAIMAGLSALGMTTTSQ</sequence>
<evidence type="ECO:0000256" key="2">
    <source>
        <dbReference type="ARBA" id="ARBA00023125"/>
    </source>
</evidence>
<dbReference type="Gene3D" id="1.10.10.60">
    <property type="entry name" value="Homeodomain-like"/>
    <property type="match status" value="1"/>
</dbReference>
<feature type="DNA-binding region" description="H-T-H motif" evidence="4">
    <location>
        <begin position="45"/>
        <end position="64"/>
    </location>
</feature>
<dbReference type="PANTHER" id="PTHR30055">
    <property type="entry name" value="HTH-TYPE TRANSCRIPTIONAL REGULATOR RUTR"/>
    <property type="match status" value="1"/>
</dbReference>
<dbReference type="Pfam" id="PF16859">
    <property type="entry name" value="TetR_C_11"/>
    <property type="match status" value="1"/>
</dbReference>
<dbReference type="InterPro" id="IPR011075">
    <property type="entry name" value="TetR_C"/>
</dbReference>
<organism evidence="6 7">
    <name type="scientific">Marinibacterium profundimaris</name>
    <dbReference type="NCBI Taxonomy" id="1679460"/>
    <lineage>
        <taxon>Bacteria</taxon>
        <taxon>Pseudomonadati</taxon>
        <taxon>Pseudomonadota</taxon>
        <taxon>Alphaproteobacteria</taxon>
        <taxon>Rhodobacterales</taxon>
        <taxon>Paracoccaceae</taxon>
        <taxon>Marinibacterium</taxon>
    </lineage>
</organism>
<evidence type="ECO:0000313" key="6">
    <source>
        <dbReference type="EMBL" id="OWU66590.1"/>
    </source>
</evidence>
<feature type="domain" description="HTH tetR-type" evidence="5">
    <location>
        <begin position="22"/>
        <end position="82"/>
    </location>
</feature>
<dbReference type="Proteomes" id="UP000215377">
    <property type="component" value="Unassembled WGS sequence"/>
</dbReference>
<dbReference type="GO" id="GO:0000976">
    <property type="term" value="F:transcription cis-regulatory region binding"/>
    <property type="evidence" value="ECO:0007669"/>
    <property type="project" value="TreeGrafter"/>
</dbReference>
<evidence type="ECO:0000256" key="1">
    <source>
        <dbReference type="ARBA" id="ARBA00023015"/>
    </source>
</evidence>
<dbReference type="GO" id="GO:0003700">
    <property type="term" value="F:DNA-binding transcription factor activity"/>
    <property type="evidence" value="ECO:0007669"/>
    <property type="project" value="TreeGrafter"/>
</dbReference>
<protein>
    <submittedName>
        <fullName evidence="6">TetR family transcriptional regulator</fullName>
    </submittedName>
</protein>
<evidence type="ECO:0000256" key="4">
    <source>
        <dbReference type="PROSITE-ProRule" id="PRU00335"/>
    </source>
</evidence>
<dbReference type="PANTHER" id="PTHR30055:SF148">
    <property type="entry name" value="TETR-FAMILY TRANSCRIPTIONAL REGULATOR"/>
    <property type="match status" value="1"/>
</dbReference>
<dbReference type="AlphaFoldDB" id="A0A225NAB4"/>
<dbReference type="Pfam" id="PF00440">
    <property type="entry name" value="TetR_N"/>
    <property type="match status" value="1"/>
</dbReference>
<dbReference type="OrthoDB" id="9796019at2"/>
<keyword evidence="2 4" id="KW-0238">DNA-binding</keyword>
<dbReference type="PROSITE" id="PS50977">
    <property type="entry name" value="HTH_TETR_2"/>
    <property type="match status" value="1"/>
</dbReference>
<keyword evidence="7" id="KW-1185">Reference proteome</keyword>
<accession>A0A225NAB4</accession>
<evidence type="ECO:0000256" key="3">
    <source>
        <dbReference type="ARBA" id="ARBA00023163"/>
    </source>
</evidence>
<reference evidence="6 7" key="1">
    <citation type="submission" date="2013-04" db="EMBL/GenBank/DDBJ databases">
        <title>Oceanicola sp. 22II1-22F33 Genome Sequencing.</title>
        <authorList>
            <person name="Lai Q."/>
            <person name="Li G."/>
            <person name="Shao Z."/>
        </authorList>
    </citation>
    <scope>NUCLEOTIDE SEQUENCE [LARGE SCALE GENOMIC DNA]</scope>
    <source>
        <strain evidence="6 7">22II1-22F33</strain>
    </source>
</reference>
<proteinExistence type="predicted"/>
<dbReference type="InterPro" id="IPR036271">
    <property type="entry name" value="Tet_transcr_reg_TetR-rel_C_sf"/>
</dbReference>
<dbReference type="InterPro" id="IPR009057">
    <property type="entry name" value="Homeodomain-like_sf"/>
</dbReference>
<dbReference type="SUPFAM" id="SSF48498">
    <property type="entry name" value="Tetracyclin repressor-like, C-terminal domain"/>
    <property type="match status" value="1"/>
</dbReference>
<gene>
    <name evidence="6" type="ORF">ATO3_27715</name>
</gene>
<keyword evidence="3" id="KW-0804">Transcription</keyword>
<dbReference type="InterPro" id="IPR050109">
    <property type="entry name" value="HTH-type_TetR-like_transc_reg"/>
</dbReference>
<keyword evidence="1" id="KW-0805">Transcription regulation</keyword>
<dbReference type="Gene3D" id="1.10.357.10">
    <property type="entry name" value="Tetracycline Repressor, domain 2"/>
    <property type="match status" value="1"/>
</dbReference>
<name>A0A225NAB4_9RHOB</name>